<comment type="caution">
    <text evidence="4">The sequence shown here is derived from an EMBL/GenBank/DDBJ whole genome shotgun (WGS) entry which is preliminary data.</text>
</comment>
<feature type="signal peptide" evidence="3">
    <location>
        <begin position="1"/>
        <end position="24"/>
    </location>
</feature>
<dbReference type="Proteomes" id="UP000283341">
    <property type="component" value="Unassembled WGS sequence"/>
</dbReference>
<dbReference type="InterPro" id="IPR008979">
    <property type="entry name" value="Galactose-bd-like_sf"/>
</dbReference>
<evidence type="ECO:0000313" key="5">
    <source>
        <dbReference type="Proteomes" id="UP000283341"/>
    </source>
</evidence>
<dbReference type="Pfam" id="PF17132">
    <property type="entry name" value="Glyco_hydro_106"/>
    <property type="match status" value="1"/>
</dbReference>
<gene>
    <name evidence="4" type="ORF">DWX97_16850</name>
</gene>
<dbReference type="NCBIfam" id="NF045579">
    <property type="entry name" value="rhamnoside_JR"/>
    <property type="match status" value="1"/>
</dbReference>
<keyword evidence="1 3" id="KW-0732">Signal</keyword>
<dbReference type="SUPFAM" id="SSF49785">
    <property type="entry name" value="Galactose-binding domain-like"/>
    <property type="match status" value="1"/>
</dbReference>
<keyword evidence="2 4" id="KW-0378">Hydrolase</keyword>
<evidence type="ECO:0000256" key="2">
    <source>
        <dbReference type="ARBA" id="ARBA00022801"/>
    </source>
</evidence>
<organism evidence="4 5">
    <name type="scientific">Bacteroides cellulosilyticus</name>
    <dbReference type="NCBI Taxonomy" id="246787"/>
    <lineage>
        <taxon>Bacteria</taxon>
        <taxon>Pseudomonadati</taxon>
        <taxon>Bacteroidota</taxon>
        <taxon>Bacteroidia</taxon>
        <taxon>Bacteroidales</taxon>
        <taxon>Bacteroidaceae</taxon>
        <taxon>Bacteroides</taxon>
    </lineage>
</organism>
<protein>
    <submittedName>
        <fullName evidence="4">Glycosyl hydrolase family 2</fullName>
    </submittedName>
</protein>
<dbReference type="PANTHER" id="PTHR43817:SF1">
    <property type="entry name" value="HYDROLASE, FAMILY 43, PUTATIVE (AFU_ORTHOLOGUE AFUA_3G01660)-RELATED"/>
    <property type="match status" value="1"/>
</dbReference>
<accession>A0A412IEH4</accession>
<evidence type="ECO:0000256" key="3">
    <source>
        <dbReference type="SAM" id="SignalP"/>
    </source>
</evidence>
<dbReference type="PANTHER" id="PTHR43817">
    <property type="entry name" value="GLYCOSYL HYDROLASE"/>
    <property type="match status" value="1"/>
</dbReference>
<dbReference type="EMBL" id="QRVJ01000015">
    <property type="protein sequence ID" value="RGS35320.1"/>
    <property type="molecule type" value="Genomic_DNA"/>
</dbReference>
<dbReference type="Gene3D" id="2.60.120.260">
    <property type="entry name" value="Galactose-binding domain-like"/>
    <property type="match status" value="1"/>
</dbReference>
<name>A0A412IEH4_9BACE</name>
<reference evidence="4 5" key="1">
    <citation type="submission" date="2018-08" db="EMBL/GenBank/DDBJ databases">
        <title>A genome reference for cultivated species of the human gut microbiota.</title>
        <authorList>
            <person name="Zou Y."/>
            <person name="Xue W."/>
            <person name="Luo G."/>
        </authorList>
    </citation>
    <scope>NUCLEOTIDE SEQUENCE [LARGE SCALE GENOMIC DNA]</scope>
    <source>
        <strain evidence="4 5">AF22-3AC</strain>
    </source>
</reference>
<proteinExistence type="predicted"/>
<dbReference type="GO" id="GO:0016787">
    <property type="term" value="F:hydrolase activity"/>
    <property type="evidence" value="ECO:0007669"/>
    <property type="project" value="UniProtKB-KW"/>
</dbReference>
<sequence>MEDDCMRKIRLFSLFLLVSIVCNADSYPVPGGTFNKALTGFLNPQDSARTKMWWFHGKFPSTKEGMTKDLEAFKRIGIGGIVFYDQVHGDQLPGTELAMSKEWWDNVYYVARETERLGLDFEFHVSNGFVAGGPWIKPEDAMKRLESIETVVSGGKQLELRLKVPENKYDFYRDIKVMAIPTEDVSNVQVKISSNTSQVNPEHLFEGQELCAIPAIKNESIYIRIDYSRAKVLRSITYIIGPSGKATTSATNVPAEPQETFVGTGYEVLPPCGELQWSEDGEVYHKVCDLKPLYRAHESYKKKTISFLPVKARFYRIKLSGWNGFDEGKALHLGGIVLSSDPMINEYEYKAGYISEYIEKTMASPAYTSSELIPSGKVLDITHCLGMDGVLRWNAPAGNWRILRLCMVPTGGKVKHGRPEMMGLECDKLSVRAATLQFNSYFKQILDSLDYHGINNLKGMAMDSHEAGAQNWTDDFLAAFKRLRGYDLTPYLPVMAGYVIDDIKTSENVLYDVRLTIADLIAERYYGTFDRLCRKHNVVFTAQATGNAQCIVAISIVAKSKVQKPQGEFWVMQPDGNYDIKESSSAAHLYGKPIASAEAFTDGDLTTMPSDLKNIADGAYAFGINEFVVCASVHQPREANAGDPGGRYYATYSRNNTWWEKSRDFWNYQARVSYVMRQGRSVADLCVYLGNNAPVRILTHRLPKIPAGYDFDVFSEDALLTRMELKEGKIVLPTGQCYSMMVLPRSGEISLDALRKIALLVKQGACVYGNRPTGSPCKKDIGKEDEYEALVHAMWDATGFYGNGRVFSGMTLSEALQKMCIAPDVDGTKLYFAHRETEDCDIYFLDNHTDRQISGQYVFKTKYKYAQLWDAVSGRRYNLPSDKGHVTLHFLSRESCFIVFSDHKENLEHKPSLQKQRVLDNDWTIYFDPRYKGKGTVYCRRLEYWNENEDPAIRYYSGTAVYRTSFEWNGDSTGVHLQIPSNNCVTEVYVNGQQAGTIWCSPWVLDISSYMKSGKNEFELHVTNSWNNRAIDDLGQDKNDRLIGKPELFVSESSILQDAGLQGEVLLRY</sequence>
<evidence type="ECO:0000256" key="1">
    <source>
        <dbReference type="ARBA" id="ARBA00022729"/>
    </source>
</evidence>
<dbReference type="AlphaFoldDB" id="A0A412IEH4"/>
<feature type="chain" id="PRO_5019014089" evidence="3">
    <location>
        <begin position="25"/>
        <end position="1069"/>
    </location>
</feature>
<evidence type="ECO:0000313" key="4">
    <source>
        <dbReference type="EMBL" id="RGS35320.1"/>
    </source>
</evidence>